<gene>
    <name evidence="1" type="ORF">NITMOv2_3806</name>
</gene>
<reference evidence="1 2" key="1">
    <citation type="journal article" date="2015" name="Proc. Natl. Acad. Sci. U.S.A.">
        <title>Expanded metabolic versatility of ubiquitous nitrite-oxidizing bacteria from the genus Nitrospira.</title>
        <authorList>
            <person name="Koch H."/>
            <person name="Lucker S."/>
            <person name="Albertsen M."/>
            <person name="Kitzinger K."/>
            <person name="Herbold C."/>
            <person name="Spieck E."/>
            <person name="Nielsen P.H."/>
            <person name="Wagner M."/>
            <person name="Daims H."/>
        </authorList>
    </citation>
    <scope>NUCLEOTIDE SEQUENCE [LARGE SCALE GENOMIC DNA]</scope>
    <source>
        <strain evidence="1 2">NSP M-1</strain>
    </source>
</reference>
<dbReference type="STRING" id="42253.NITMOv2_3806"/>
<dbReference type="AlphaFoldDB" id="A0A0K2GGY1"/>
<evidence type="ECO:0000313" key="1">
    <source>
        <dbReference type="EMBL" id="ALA60196.1"/>
    </source>
</evidence>
<accession>A0A0K2GGY1</accession>
<dbReference type="EMBL" id="CP011801">
    <property type="protein sequence ID" value="ALA60196.1"/>
    <property type="molecule type" value="Genomic_DNA"/>
</dbReference>
<organism evidence="1 2">
    <name type="scientific">Nitrospira moscoviensis</name>
    <dbReference type="NCBI Taxonomy" id="42253"/>
    <lineage>
        <taxon>Bacteria</taxon>
        <taxon>Pseudomonadati</taxon>
        <taxon>Nitrospirota</taxon>
        <taxon>Nitrospiria</taxon>
        <taxon>Nitrospirales</taxon>
        <taxon>Nitrospiraceae</taxon>
        <taxon>Nitrospira</taxon>
    </lineage>
</organism>
<evidence type="ECO:0000313" key="2">
    <source>
        <dbReference type="Proteomes" id="UP000069205"/>
    </source>
</evidence>
<keyword evidence="2" id="KW-1185">Reference proteome</keyword>
<dbReference type="Proteomes" id="UP000069205">
    <property type="component" value="Chromosome"/>
</dbReference>
<protein>
    <submittedName>
        <fullName evidence="1">Uncharacterized protein</fullName>
    </submittedName>
</protein>
<name>A0A0K2GGY1_NITMO</name>
<dbReference type="PATRIC" id="fig|42253.5.peg.3751"/>
<proteinExistence type="predicted"/>
<sequence>MRITVDRSLNVVIVSGEPAKGGSYQIVLTPEQALVAGRVLQVHAASLGPEVPEGKRYEPISHR</sequence>
<dbReference type="KEGG" id="nmv:NITMOv2_3806"/>